<dbReference type="InterPro" id="IPR036063">
    <property type="entry name" value="Smr_dom_sf"/>
</dbReference>
<dbReference type="SUPFAM" id="SSF160443">
    <property type="entry name" value="SMR domain-like"/>
    <property type="match status" value="1"/>
</dbReference>
<dbReference type="PROSITE" id="PS50828">
    <property type="entry name" value="SMR"/>
    <property type="match status" value="1"/>
</dbReference>
<dbReference type="InterPro" id="IPR002625">
    <property type="entry name" value="Smr_dom"/>
</dbReference>
<dbReference type="Pfam" id="PF07145">
    <property type="entry name" value="PAM2"/>
    <property type="match status" value="1"/>
</dbReference>
<reference evidence="1" key="1">
    <citation type="submission" date="2015-12" db="EMBL/GenBank/DDBJ databases">
        <title>Update maize B73 reference genome by single molecule sequencing technologies.</title>
        <authorList>
            <consortium name="Maize Genome Sequencing Project"/>
            <person name="Ware D."/>
        </authorList>
    </citation>
    <scope>NUCLEOTIDE SEQUENCE</scope>
    <source>
        <tissue evidence="1">Seedling</tissue>
    </source>
</reference>
<accession>A0A1D6LUI6</accession>
<dbReference type="Gene3D" id="3.30.1370.110">
    <property type="match status" value="1"/>
</dbReference>
<dbReference type="SMART" id="SM00463">
    <property type="entry name" value="SMR"/>
    <property type="match status" value="1"/>
</dbReference>
<dbReference type="EMBL" id="CM000782">
    <property type="protein sequence ID" value="AQK82992.1"/>
    <property type="molecule type" value="Genomic_DNA"/>
</dbReference>
<protein>
    <submittedName>
        <fullName evidence="1">Smr domain containing protein</fullName>
    </submittedName>
</protein>
<dbReference type="PANTHER" id="PTHR46651:SF1">
    <property type="entry name" value="SMALL MUTS RELATED FAMILY PROTEIN"/>
    <property type="match status" value="1"/>
</dbReference>
<evidence type="ECO:0000313" key="1">
    <source>
        <dbReference type="EMBL" id="AQK82992.1"/>
    </source>
</evidence>
<dbReference type="SMART" id="SM01162">
    <property type="entry name" value="DUF1771"/>
    <property type="match status" value="1"/>
</dbReference>
<dbReference type="CDD" id="cd14371">
    <property type="entry name" value="CUE_CID7_like"/>
    <property type="match status" value="1"/>
</dbReference>
<dbReference type="STRING" id="4577.A0A1D6LUI6"/>
<gene>
    <name evidence="1" type="ORF">ZEAMMB73_Zm00001d037109</name>
</gene>
<dbReference type="InterPro" id="IPR009818">
    <property type="entry name" value="PAM2_motif"/>
</dbReference>
<dbReference type="FunCoup" id="A0A1D6LUI6">
    <property type="interactions" value="1016"/>
</dbReference>
<dbReference type="InterPro" id="IPR041806">
    <property type="entry name" value="CID5/6/7_CUE"/>
</dbReference>
<dbReference type="InterPro" id="IPR053242">
    <property type="entry name" value="PAM2-like_domain"/>
</dbReference>
<dbReference type="PANTHER" id="PTHR46651">
    <property type="entry name" value="POLYADENYLATE-BINDING PROTEIN-INTERACTING PROTEIN 7"/>
    <property type="match status" value="1"/>
</dbReference>
<dbReference type="ExpressionAtlas" id="A0A1D6LUI6">
    <property type="expression patterns" value="baseline and differential"/>
</dbReference>
<dbReference type="InParanoid" id="A0A1D6LUI6"/>
<sequence length="532" mass="57975">MSSLNKVVSNSGDACSVLASKVTSLNPNAAEFVPSFVKPSFGNGTVLDKSDFRGSSGKTILDRPEPSKSNNSDDEAHQFWHKQLPDDIIPDFTSFEKVEQGPELSLAGLSLNAPPFYGTTSSRFSREYHELSSPVTKGLELELEHTNMLYEDKSNWEQNYIGDLHIANGNQDLHYDSESGVSFSDSFASEYVAPSDGLFAPLEYLASQFPGFSAESLAELYYANGCDFNHTIEILTQLEMQVDATPNHTLNLPHSTPNFSTGDFPALPTAEDQNGFNQGNVDVLGMFNGRSSSAMPTGAGDFVSAVRKLASQNSGQWKFKKGPEYGNGISALSVPKQYSSSTKQSSGNKFQSISSGRVAPWLETGDAICNPPASMYSESRGEARDFARVRNTCFEQARQAYLVGNKALAKELSMKGQAYNVQMKAAHEKAREAIYRQRNPVSSQRGGGDHLIDLHGLHVNEAIHILKGELTALKSAARAAGERMQVMVCVGTGHHTKGSRTARLPIAVEQFLLDEGLQYTQPQAGLLRVMVY</sequence>
<name>A0A1D6LUI6_MAIZE</name>
<dbReference type="InterPro" id="IPR013899">
    <property type="entry name" value="DUF1771"/>
</dbReference>
<proteinExistence type="predicted"/>
<dbReference type="IntAct" id="A0A1D6LUI6">
    <property type="interactions" value="4"/>
</dbReference>
<dbReference type="Pfam" id="PF08590">
    <property type="entry name" value="DUF1771"/>
    <property type="match status" value="1"/>
</dbReference>
<organism evidence="1">
    <name type="scientific">Zea mays</name>
    <name type="common">Maize</name>
    <dbReference type="NCBI Taxonomy" id="4577"/>
    <lineage>
        <taxon>Eukaryota</taxon>
        <taxon>Viridiplantae</taxon>
        <taxon>Streptophyta</taxon>
        <taxon>Embryophyta</taxon>
        <taxon>Tracheophyta</taxon>
        <taxon>Spermatophyta</taxon>
        <taxon>Magnoliopsida</taxon>
        <taxon>Liliopsida</taxon>
        <taxon>Poales</taxon>
        <taxon>Poaceae</taxon>
        <taxon>PACMAD clade</taxon>
        <taxon>Panicoideae</taxon>
        <taxon>Andropogonodae</taxon>
        <taxon>Andropogoneae</taxon>
        <taxon>Tripsacinae</taxon>
        <taxon>Zea</taxon>
    </lineage>
</organism>
<dbReference type="AlphaFoldDB" id="A0A1D6LUI6"/>
<dbReference type="SMR" id="A0A1D6LUI6"/>